<dbReference type="Pfam" id="PF03016">
    <property type="entry name" value="Exostosin_GT47"/>
    <property type="match status" value="1"/>
</dbReference>
<evidence type="ECO:0000256" key="5">
    <source>
        <dbReference type="ARBA" id="ARBA00023034"/>
    </source>
</evidence>
<evidence type="ECO:0000256" key="4">
    <source>
        <dbReference type="ARBA" id="ARBA00022968"/>
    </source>
</evidence>
<dbReference type="PANTHER" id="PTHR11062">
    <property type="entry name" value="EXOSTOSIN HEPARAN SULFATE GLYCOSYLTRANSFERASE -RELATED"/>
    <property type="match status" value="1"/>
</dbReference>
<evidence type="ECO:0000313" key="7">
    <source>
        <dbReference type="EMBL" id="KAI9198807.1"/>
    </source>
</evidence>
<dbReference type="InterPro" id="IPR004263">
    <property type="entry name" value="Exostosin"/>
</dbReference>
<dbReference type="AlphaFoldDB" id="A0AAD5JQ69"/>
<accession>A0AAD5JQ69</accession>
<dbReference type="EMBL" id="JAJSOW010000002">
    <property type="protein sequence ID" value="KAI9198807.1"/>
    <property type="molecule type" value="Genomic_DNA"/>
</dbReference>
<comment type="subcellular location">
    <subcellularLocation>
        <location evidence="1">Golgi apparatus membrane</location>
        <topology evidence="1">Single-pass type II membrane protein</topology>
    </subcellularLocation>
</comment>
<gene>
    <name evidence="7" type="ORF">LWI28_022426</name>
</gene>
<keyword evidence="3" id="KW-0808">Transferase</keyword>
<proteinExistence type="inferred from homology"/>
<keyword evidence="4" id="KW-0812">Transmembrane</keyword>
<evidence type="ECO:0000259" key="6">
    <source>
        <dbReference type="Pfam" id="PF03016"/>
    </source>
</evidence>
<dbReference type="GO" id="GO:0000139">
    <property type="term" value="C:Golgi membrane"/>
    <property type="evidence" value="ECO:0007669"/>
    <property type="project" value="UniProtKB-SubCell"/>
</dbReference>
<organism evidence="7 8">
    <name type="scientific">Acer negundo</name>
    <name type="common">Box elder</name>
    <dbReference type="NCBI Taxonomy" id="4023"/>
    <lineage>
        <taxon>Eukaryota</taxon>
        <taxon>Viridiplantae</taxon>
        <taxon>Streptophyta</taxon>
        <taxon>Embryophyta</taxon>
        <taxon>Tracheophyta</taxon>
        <taxon>Spermatophyta</taxon>
        <taxon>Magnoliopsida</taxon>
        <taxon>eudicotyledons</taxon>
        <taxon>Gunneridae</taxon>
        <taxon>Pentapetalae</taxon>
        <taxon>rosids</taxon>
        <taxon>malvids</taxon>
        <taxon>Sapindales</taxon>
        <taxon>Sapindaceae</taxon>
        <taxon>Hippocastanoideae</taxon>
        <taxon>Acereae</taxon>
        <taxon>Acer</taxon>
    </lineage>
</organism>
<keyword evidence="4" id="KW-0735">Signal-anchor</keyword>
<protein>
    <recommendedName>
        <fullName evidence="6">Exostosin GT47 domain-containing protein</fullName>
    </recommendedName>
</protein>
<dbReference type="GO" id="GO:0016757">
    <property type="term" value="F:glycosyltransferase activity"/>
    <property type="evidence" value="ECO:0007669"/>
    <property type="project" value="UniProtKB-KW"/>
</dbReference>
<name>A0AAD5JQ69_ACENE</name>
<keyword evidence="8" id="KW-1185">Reference proteome</keyword>
<dbReference type="PANTHER" id="PTHR11062:SF48">
    <property type="entry name" value="OJ1485_B09.5 PROTEIN"/>
    <property type="match status" value="1"/>
</dbReference>
<keyword evidence="5" id="KW-0333">Golgi apparatus</keyword>
<keyword evidence="3" id="KW-0328">Glycosyltransferase</keyword>
<dbReference type="InterPro" id="IPR040911">
    <property type="entry name" value="Exostosin_GT47"/>
</dbReference>
<evidence type="ECO:0000256" key="2">
    <source>
        <dbReference type="ARBA" id="ARBA00010271"/>
    </source>
</evidence>
<feature type="domain" description="Exostosin GT47" evidence="6">
    <location>
        <begin position="22"/>
        <end position="73"/>
    </location>
</feature>
<evidence type="ECO:0000256" key="1">
    <source>
        <dbReference type="ARBA" id="ARBA00004323"/>
    </source>
</evidence>
<comment type="similarity">
    <text evidence="2">Belongs to the glycosyltransferase 47 family.</text>
</comment>
<evidence type="ECO:0000256" key="3">
    <source>
        <dbReference type="ARBA" id="ARBA00022676"/>
    </source>
</evidence>
<sequence>MSLNRLGSETSEDGSDQQVFKTRIFLFDAIVRHCVPVIVSDWIELPFEVEIDYSQFSVFFSVKEVIQPGYMVDQLWKIPKERCVGIWRHLKNISPHYEFQYPPKKEDATNILWRKIEEMCNHSSSDTDPQEEYSALSVEEYSPQLVENHLPSSDDFDPQ</sequence>
<dbReference type="Proteomes" id="UP001064489">
    <property type="component" value="Chromosome 13"/>
</dbReference>
<comment type="caution">
    <text evidence="7">The sequence shown here is derived from an EMBL/GenBank/DDBJ whole genome shotgun (WGS) entry which is preliminary data.</text>
</comment>
<reference evidence="7 8" key="1">
    <citation type="journal article" date="2022" name="Plant J.">
        <title>Strategies of tolerance reflected in two North American maple genomes.</title>
        <authorList>
            <person name="McEvoy S.L."/>
            <person name="Sezen U.U."/>
            <person name="Trouern-Trend A."/>
            <person name="McMahon S.M."/>
            <person name="Schaberg P.G."/>
            <person name="Yang J."/>
            <person name="Wegrzyn J.L."/>
            <person name="Swenson N.G."/>
        </authorList>
    </citation>
    <scope>NUCLEOTIDE SEQUENCE [LARGE SCALE GENOMIC DNA]</scope>
    <source>
        <strain evidence="7">91603</strain>
    </source>
</reference>
<evidence type="ECO:0000313" key="8">
    <source>
        <dbReference type="Proteomes" id="UP001064489"/>
    </source>
</evidence>